<keyword evidence="2" id="KW-1185">Reference proteome</keyword>
<dbReference type="EMBL" id="JAOL01000053">
    <property type="protein sequence ID" value="EUA93655.1"/>
    <property type="molecule type" value="Genomic_DNA"/>
</dbReference>
<reference evidence="1 2" key="1">
    <citation type="submission" date="2014-01" db="EMBL/GenBank/DDBJ databases">
        <authorList>
            <person name="Dobos K."/>
            <person name="Lenaerts A."/>
            <person name="Ordway D."/>
            <person name="DeGroote M.A."/>
            <person name="Parker T."/>
            <person name="Sizemore C."/>
            <person name="Tallon L.J."/>
            <person name="Sadzewicz L.K."/>
            <person name="Sengamalay N."/>
            <person name="Fraser C.M."/>
            <person name="Hine E."/>
            <person name="Shefchek K.A."/>
            <person name="Das S.P."/>
            <person name="Tettelin H."/>
        </authorList>
    </citation>
    <scope>NUCLEOTIDE SEQUENCE [LARGE SCALE GENOMIC DNA]</scope>
    <source>
        <strain evidence="1 2">Harvey</strain>
    </source>
</reference>
<gene>
    <name evidence="1" type="ORF">I551_9073</name>
</gene>
<comment type="caution">
    <text evidence="1">The sequence shown here is derived from an EMBL/GenBank/DDBJ whole genome shotgun (WGS) entry which is preliminary data.</text>
</comment>
<evidence type="ECO:0000313" key="1">
    <source>
        <dbReference type="EMBL" id="EUA93655.1"/>
    </source>
</evidence>
<dbReference type="Proteomes" id="UP000020681">
    <property type="component" value="Unassembled WGS sequence"/>
</dbReference>
<evidence type="ECO:0000313" key="2">
    <source>
        <dbReference type="Proteomes" id="UP000020681"/>
    </source>
</evidence>
<proteinExistence type="predicted"/>
<protein>
    <submittedName>
        <fullName evidence="1">Uncharacterized protein</fullName>
    </submittedName>
</protein>
<sequence>MRHPRPKAMLVNRGRRTVRVGLPMVAAGTPGPCVRSQAC</sequence>
<name>A0ABN0R9M0_MYCUL</name>
<accession>A0ABN0R9M0</accession>
<organism evidence="1 2">
    <name type="scientific">Mycobacterium ulcerans str. Harvey</name>
    <dbReference type="NCBI Taxonomy" id="1299332"/>
    <lineage>
        <taxon>Bacteria</taxon>
        <taxon>Bacillati</taxon>
        <taxon>Actinomycetota</taxon>
        <taxon>Actinomycetes</taxon>
        <taxon>Mycobacteriales</taxon>
        <taxon>Mycobacteriaceae</taxon>
        <taxon>Mycobacterium</taxon>
        <taxon>Mycobacterium ulcerans group</taxon>
    </lineage>
</organism>